<accession>A0A165QE73</accession>
<keyword evidence="4" id="KW-1185">Reference proteome</keyword>
<evidence type="ECO:0000256" key="2">
    <source>
        <dbReference type="SAM" id="Phobius"/>
    </source>
</evidence>
<feature type="region of interest" description="Disordered" evidence="1">
    <location>
        <begin position="54"/>
        <end position="101"/>
    </location>
</feature>
<keyword evidence="2" id="KW-1133">Transmembrane helix</keyword>
<protein>
    <submittedName>
        <fullName evidence="3">Uncharacterized protein</fullName>
    </submittedName>
</protein>
<dbReference type="EMBL" id="KV425883">
    <property type="protein sequence ID" value="KZW03478.1"/>
    <property type="molecule type" value="Genomic_DNA"/>
</dbReference>
<keyword evidence="2" id="KW-0472">Membrane</keyword>
<proteinExistence type="predicted"/>
<keyword evidence="2" id="KW-0812">Transmembrane</keyword>
<sequence length="207" mass="23028">MPQNRVTIIALVLGLSSLALFALYVLITRRSKRKRNRTRNASVNAWTMNTIQENSYVTADPAPPTAPEKDTASAVRSSDETPIDNHAYGGSLEPSNNRTPTADRLSDDSYFFRSIRSIHAWAHGQPKTTFIDLYKCNHFYTTSSYTVDCRDESCVNSGQDTSHGDPDLDAMSDNQRYTVHHVHATICGACKIDTRTIDAGKSEKARL</sequence>
<evidence type="ECO:0000313" key="3">
    <source>
        <dbReference type="EMBL" id="KZW03478.1"/>
    </source>
</evidence>
<feature type="transmembrane region" description="Helical" evidence="2">
    <location>
        <begin position="6"/>
        <end position="27"/>
    </location>
</feature>
<evidence type="ECO:0000313" key="4">
    <source>
        <dbReference type="Proteomes" id="UP000077266"/>
    </source>
</evidence>
<organism evidence="3 4">
    <name type="scientific">Exidia glandulosa HHB12029</name>
    <dbReference type="NCBI Taxonomy" id="1314781"/>
    <lineage>
        <taxon>Eukaryota</taxon>
        <taxon>Fungi</taxon>
        <taxon>Dikarya</taxon>
        <taxon>Basidiomycota</taxon>
        <taxon>Agaricomycotina</taxon>
        <taxon>Agaricomycetes</taxon>
        <taxon>Auriculariales</taxon>
        <taxon>Exidiaceae</taxon>
        <taxon>Exidia</taxon>
    </lineage>
</organism>
<evidence type="ECO:0000256" key="1">
    <source>
        <dbReference type="SAM" id="MobiDB-lite"/>
    </source>
</evidence>
<gene>
    <name evidence="3" type="ORF">EXIGLDRAFT_758829</name>
</gene>
<dbReference type="Proteomes" id="UP000077266">
    <property type="component" value="Unassembled WGS sequence"/>
</dbReference>
<dbReference type="AlphaFoldDB" id="A0A165QE73"/>
<dbReference type="InParanoid" id="A0A165QE73"/>
<reference evidence="3 4" key="1">
    <citation type="journal article" date="2016" name="Mol. Biol. Evol.">
        <title>Comparative Genomics of Early-Diverging Mushroom-Forming Fungi Provides Insights into the Origins of Lignocellulose Decay Capabilities.</title>
        <authorList>
            <person name="Nagy L.G."/>
            <person name="Riley R."/>
            <person name="Tritt A."/>
            <person name="Adam C."/>
            <person name="Daum C."/>
            <person name="Floudas D."/>
            <person name="Sun H."/>
            <person name="Yadav J.S."/>
            <person name="Pangilinan J."/>
            <person name="Larsson K.H."/>
            <person name="Matsuura K."/>
            <person name="Barry K."/>
            <person name="Labutti K."/>
            <person name="Kuo R."/>
            <person name="Ohm R.A."/>
            <person name="Bhattacharya S.S."/>
            <person name="Shirouzu T."/>
            <person name="Yoshinaga Y."/>
            <person name="Martin F.M."/>
            <person name="Grigoriev I.V."/>
            <person name="Hibbett D.S."/>
        </authorList>
    </citation>
    <scope>NUCLEOTIDE SEQUENCE [LARGE SCALE GENOMIC DNA]</scope>
    <source>
        <strain evidence="3 4">HHB12029</strain>
    </source>
</reference>
<name>A0A165QE73_EXIGL</name>